<proteinExistence type="predicted"/>
<dbReference type="OrthoDB" id="388986at2"/>
<name>A0A2K8NUS0_9MOLU</name>
<keyword evidence="2" id="KW-1185">Reference proteome</keyword>
<dbReference type="AlphaFoldDB" id="A0A2K8NUS0"/>
<sequence>MRIHRQWISTLKLTFIATYVALVYGLQVALASIPNVETVTLLLFIAAIKFPVALTLLMNMSFVLLEAITYGFGDWVLFYIVVWNLLMIIGLLCRPLVNRYWGLAVFIGASFGFLFGTIDALIKGFLYGTSGMLAYWFSGLVFDLIHGISNFLIFLFCYLPMSKVVSLYINKYFFTYPSRPKEYFLTLKEPVRLWIKMRF</sequence>
<dbReference type="EMBL" id="CP024962">
    <property type="protein sequence ID" value="ATZ16511.1"/>
    <property type="molecule type" value="Genomic_DNA"/>
</dbReference>
<dbReference type="RefSeq" id="WP_100609529.1">
    <property type="nucleotide sequence ID" value="NZ_CP024962.1"/>
</dbReference>
<evidence type="ECO:0000313" key="2">
    <source>
        <dbReference type="Proteomes" id="UP000232222"/>
    </source>
</evidence>
<organism evidence="1 2">
    <name type="scientific">Entomoplasma freundtii</name>
    <dbReference type="NCBI Taxonomy" id="74700"/>
    <lineage>
        <taxon>Bacteria</taxon>
        <taxon>Bacillati</taxon>
        <taxon>Mycoplasmatota</taxon>
        <taxon>Mollicutes</taxon>
        <taxon>Entomoplasmatales</taxon>
        <taxon>Entomoplasmataceae</taxon>
        <taxon>Entomoplasma</taxon>
    </lineage>
</organism>
<protein>
    <submittedName>
        <fullName evidence="1">Uncharacterized protein</fullName>
    </submittedName>
</protein>
<reference evidence="1 2" key="1">
    <citation type="submission" date="2017-11" db="EMBL/GenBank/DDBJ databases">
        <title>Genome sequence of Entomoplasma freundtii BARC 318 (ATCC 51999).</title>
        <authorList>
            <person name="Lo W.-S."/>
            <person name="Gasparich G.E."/>
            <person name="Kuo C.-H."/>
        </authorList>
    </citation>
    <scope>NUCLEOTIDE SEQUENCE [LARGE SCALE GENOMIC DNA]</scope>
    <source>
        <strain evidence="1 2">BARC 318</strain>
    </source>
</reference>
<gene>
    <name evidence="1" type="ORF">EFREU_v1c04860</name>
</gene>
<evidence type="ECO:0000313" key="1">
    <source>
        <dbReference type="EMBL" id="ATZ16511.1"/>
    </source>
</evidence>
<accession>A0A2K8NUS0</accession>
<dbReference type="KEGG" id="efr:EFREU_v1c04860"/>
<dbReference type="Proteomes" id="UP000232222">
    <property type="component" value="Chromosome"/>
</dbReference>